<evidence type="ECO:0000313" key="3">
    <source>
        <dbReference type="Proteomes" id="UP000772618"/>
    </source>
</evidence>
<gene>
    <name evidence="2" type="ORF">KK060_07900</name>
</gene>
<evidence type="ECO:0000313" key="2">
    <source>
        <dbReference type="EMBL" id="MBT1703199.1"/>
    </source>
</evidence>
<feature type="chain" id="PRO_5045285224" evidence="1">
    <location>
        <begin position="21"/>
        <end position="173"/>
    </location>
</feature>
<accession>A0ABS5VQS8</accession>
<protein>
    <submittedName>
        <fullName evidence="2">DUF4252 domain-containing protein</fullName>
    </submittedName>
</protein>
<dbReference type="RefSeq" id="WP_254153164.1">
    <property type="nucleotide sequence ID" value="NZ_JAHESD010000012.1"/>
</dbReference>
<dbReference type="EMBL" id="JAHESD010000012">
    <property type="protein sequence ID" value="MBT1703199.1"/>
    <property type="molecule type" value="Genomic_DNA"/>
</dbReference>
<proteinExistence type="predicted"/>
<dbReference type="Proteomes" id="UP000772618">
    <property type="component" value="Unassembled WGS sequence"/>
</dbReference>
<keyword evidence="1" id="KW-0732">Signal</keyword>
<sequence length="173" mass="19673">MLFRSVIITICFCYSSFAYAQSLTTEKLHKNHKDALSLYMYHNTLRMLNQNDDPDFDALIKDIEKMKLLLINKNAPSFNYKKLVSDYKAEAFEEVMTSRHQGKNFDVFFKEGKDKGMLVLVNDSASLYVLDIVGTIALDKITKLYNTIDDSSDIGKKIKAFTGSGNEAKGKDK</sequence>
<evidence type="ECO:0000256" key="1">
    <source>
        <dbReference type="SAM" id="SignalP"/>
    </source>
</evidence>
<keyword evidence="3" id="KW-1185">Reference proteome</keyword>
<reference evidence="2 3" key="1">
    <citation type="submission" date="2021-05" db="EMBL/GenBank/DDBJ databases">
        <title>A Polyphasic approach of four new species of the genus Ohtaekwangia: Ohtaekwangia histidinii sp. nov., Ohtaekwangia cretensis sp. nov., Ohtaekwangia indiensis sp. nov., Ohtaekwangia reichenbachii sp. nov. from diverse environment.</title>
        <authorList>
            <person name="Octaviana S."/>
        </authorList>
    </citation>
    <scope>NUCLEOTIDE SEQUENCE [LARGE SCALE GENOMIC DNA]</scope>
    <source>
        <strain evidence="2 3">PWU20</strain>
    </source>
</reference>
<name>A0ABS5VQS8_9BACT</name>
<organism evidence="2 3">
    <name type="scientific">Chryseosolibacter indicus</name>
    <dbReference type="NCBI Taxonomy" id="2782351"/>
    <lineage>
        <taxon>Bacteria</taxon>
        <taxon>Pseudomonadati</taxon>
        <taxon>Bacteroidota</taxon>
        <taxon>Cytophagia</taxon>
        <taxon>Cytophagales</taxon>
        <taxon>Chryseotaleaceae</taxon>
        <taxon>Chryseosolibacter</taxon>
    </lineage>
</organism>
<comment type="caution">
    <text evidence="2">The sequence shown here is derived from an EMBL/GenBank/DDBJ whole genome shotgun (WGS) entry which is preliminary data.</text>
</comment>
<dbReference type="InterPro" id="IPR025348">
    <property type="entry name" value="DUF4252"/>
</dbReference>
<dbReference type="Pfam" id="PF14060">
    <property type="entry name" value="DUF4252"/>
    <property type="match status" value="1"/>
</dbReference>
<feature type="signal peptide" evidence="1">
    <location>
        <begin position="1"/>
        <end position="20"/>
    </location>
</feature>